<protein>
    <submittedName>
        <fullName evidence="1">Uncharacterized protein</fullName>
    </submittedName>
</protein>
<proteinExistence type="predicted"/>
<sequence length="77" mass="9122">MTPSLMRQLWSLVDSSQSEWLQDLDDQHLENWLVSQMESRTQTLDAISMDDQALRHYIQNHLLLIRELADYSMSPVF</sequence>
<evidence type="ECO:0000313" key="2">
    <source>
        <dbReference type="Proteomes" id="UP000031561"/>
    </source>
</evidence>
<accession>A0ABD4T6R2</accession>
<evidence type="ECO:0000313" key="1">
    <source>
        <dbReference type="EMBL" id="MCM1984146.1"/>
    </source>
</evidence>
<dbReference type="Proteomes" id="UP000031561">
    <property type="component" value="Unassembled WGS sequence"/>
</dbReference>
<keyword evidence="2" id="KW-1185">Reference proteome</keyword>
<dbReference type="EMBL" id="JTHE03000088">
    <property type="protein sequence ID" value="MCM1984146.1"/>
    <property type="molecule type" value="Genomic_DNA"/>
</dbReference>
<organism evidence="1 2">
    <name type="scientific">Lyngbya confervoides BDU141951</name>
    <dbReference type="NCBI Taxonomy" id="1574623"/>
    <lineage>
        <taxon>Bacteria</taxon>
        <taxon>Bacillati</taxon>
        <taxon>Cyanobacteriota</taxon>
        <taxon>Cyanophyceae</taxon>
        <taxon>Oscillatoriophycideae</taxon>
        <taxon>Oscillatoriales</taxon>
        <taxon>Microcoleaceae</taxon>
        <taxon>Lyngbya</taxon>
    </lineage>
</organism>
<gene>
    <name evidence="1" type="ORF">QQ91_0015080</name>
</gene>
<dbReference type="RefSeq" id="WP_166275798.1">
    <property type="nucleotide sequence ID" value="NZ_JTHE03000088.1"/>
</dbReference>
<comment type="caution">
    <text evidence="1">The sequence shown here is derived from an EMBL/GenBank/DDBJ whole genome shotgun (WGS) entry which is preliminary data.</text>
</comment>
<name>A0ABD4T6R2_9CYAN</name>
<reference evidence="1 2" key="1">
    <citation type="journal article" date="2015" name="Genome Announc.">
        <title>Draft Genome Sequence of Filamentous Marine Cyanobacterium Lyngbya confervoides Strain BDU141951.</title>
        <authorList>
            <person name="Chandrababunaidu M.M."/>
            <person name="Sen D."/>
            <person name="Tripathy S."/>
        </authorList>
    </citation>
    <scope>NUCLEOTIDE SEQUENCE [LARGE SCALE GENOMIC DNA]</scope>
    <source>
        <strain evidence="1 2">BDU141951</strain>
    </source>
</reference>
<dbReference type="AlphaFoldDB" id="A0ABD4T6R2"/>